<keyword evidence="3" id="KW-1185">Reference proteome</keyword>
<dbReference type="Proteomes" id="UP000614982">
    <property type="component" value="Unassembled WGS sequence"/>
</dbReference>
<protein>
    <recommendedName>
        <fullName evidence="1">DUF7946 domain-containing protein</fullName>
    </recommendedName>
</protein>
<organism evidence="2 3">
    <name type="scientific">Pseudomonas cichorii</name>
    <dbReference type="NCBI Taxonomy" id="36746"/>
    <lineage>
        <taxon>Bacteria</taxon>
        <taxon>Pseudomonadati</taxon>
        <taxon>Pseudomonadota</taxon>
        <taxon>Gammaproteobacteria</taxon>
        <taxon>Pseudomonadales</taxon>
        <taxon>Pseudomonadaceae</taxon>
        <taxon>Pseudomonas</taxon>
    </lineage>
</organism>
<evidence type="ECO:0000259" key="1">
    <source>
        <dbReference type="Pfam" id="PF25678"/>
    </source>
</evidence>
<evidence type="ECO:0000313" key="2">
    <source>
        <dbReference type="EMBL" id="GFM90921.1"/>
    </source>
</evidence>
<comment type="caution">
    <text evidence="2">The sequence shown here is derived from an EMBL/GenBank/DDBJ whole genome shotgun (WGS) entry which is preliminary data.</text>
</comment>
<evidence type="ECO:0000313" key="3">
    <source>
        <dbReference type="Proteomes" id="UP000614982"/>
    </source>
</evidence>
<dbReference type="EMBL" id="BLWA01000002">
    <property type="protein sequence ID" value="GFM90921.1"/>
    <property type="molecule type" value="Genomic_DNA"/>
</dbReference>
<name>A0ABQ1DIS9_PSECI</name>
<sequence>MILRVEGGVADEGLLDVYDAASTITGLARTVNLVAHAFANDEEVRTKNQGAKGAQAFIHSSRKGCFEEQVDIRFGEKIIKKVGASVLVGVFWDYLSWTLSSSVGVYFEPKTSYVKKSLPVKRKNYLSMR</sequence>
<feature type="domain" description="DUF7946" evidence="1">
    <location>
        <begin position="1"/>
        <end position="110"/>
    </location>
</feature>
<dbReference type="Pfam" id="PF25678">
    <property type="entry name" value="DUF7946"/>
    <property type="match status" value="1"/>
</dbReference>
<proteinExistence type="predicted"/>
<gene>
    <name evidence="2" type="ORF">PSCICP_08930</name>
</gene>
<dbReference type="InterPro" id="IPR057706">
    <property type="entry name" value="DUF7946"/>
</dbReference>
<reference evidence="2 3" key="1">
    <citation type="submission" date="2020-05" db="EMBL/GenBank/DDBJ databases">
        <title>Genetic diversity of Pseudomonas cichorii.</title>
        <authorList>
            <person name="Tani S."/>
            <person name="Yagi H."/>
            <person name="Hashimoto S."/>
            <person name="Iiyama K."/>
            <person name="Furuya N."/>
        </authorList>
    </citation>
    <scope>NUCLEOTIDE SEQUENCE [LARGE SCALE GENOMIC DNA]</scope>
    <source>
        <strain evidence="2 3">LMG 2162</strain>
    </source>
</reference>
<accession>A0ABQ1DIS9</accession>